<dbReference type="InterPro" id="IPR015631">
    <property type="entry name" value="CD2/SLAM_rcpt"/>
</dbReference>
<dbReference type="InterPro" id="IPR013783">
    <property type="entry name" value="Ig-like_fold"/>
</dbReference>
<sequence>PQKKQVLVKYSGNNSTNYFPGKMNFQSLDFSLEILDTSREDGQLYEYSVSRGPEEEVQQIQLRVYEAVSDPTIRILSKELANGSCTLTLNCSAGQGDDVSYSWHSHDRRTSGLCSANSSSLHLSYPLWTTTVSCVCTTTNPVSSRDVTFNPSECSHE</sequence>
<name>A0A7L0NXI8_9PASS</name>
<dbReference type="Proteomes" id="UP000520463">
    <property type="component" value="Unassembled WGS sequence"/>
</dbReference>
<feature type="non-terminal residue" evidence="6">
    <location>
        <position position="157"/>
    </location>
</feature>
<organism evidence="6 7">
    <name type="scientific">Formicarius rufipectus</name>
    <dbReference type="NCBI Taxonomy" id="1118560"/>
    <lineage>
        <taxon>Eukaryota</taxon>
        <taxon>Metazoa</taxon>
        <taxon>Chordata</taxon>
        <taxon>Craniata</taxon>
        <taxon>Vertebrata</taxon>
        <taxon>Euteleostomi</taxon>
        <taxon>Archelosauria</taxon>
        <taxon>Archosauria</taxon>
        <taxon>Dinosauria</taxon>
        <taxon>Saurischia</taxon>
        <taxon>Theropoda</taxon>
        <taxon>Coelurosauria</taxon>
        <taxon>Aves</taxon>
        <taxon>Neognathae</taxon>
        <taxon>Neoaves</taxon>
        <taxon>Telluraves</taxon>
        <taxon>Australaves</taxon>
        <taxon>Passeriformes</taxon>
        <taxon>Formicariidae</taxon>
        <taxon>Formicarius</taxon>
    </lineage>
</organism>
<reference evidence="6 7" key="1">
    <citation type="submission" date="2019-09" db="EMBL/GenBank/DDBJ databases">
        <title>Bird 10,000 Genomes (B10K) Project - Family phase.</title>
        <authorList>
            <person name="Zhang G."/>
        </authorList>
    </citation>
    <scope>NUCLEOTIDE SEQUENCE [LARGE SCALE GENOMIC DNA]</scope>
    <source>
        <strain evidence="6">B10K-DU-001-43</strain>
        <tissue evidence="6">Muscle</tissue>
    </source>
</reference>
<dbReference type="OrthoDB" id="8963224at2759"/>
<keyword evidence="4" id="KW-0325">Glycoprotein</keyword>
<evidence type="ECO:0000256" key="3">
    <source>
        <dbReference type="ARBA" id="ARBA00023136"/>
    </source>
</evidence>
<evidence type="ECO:0000259" key="5">
    <source>
        <dbReference type="PROSITE" id="PS50835"/>
    </source>
</evidence>
<evidence type="ECO:0000256" key="2">
    <source>
        <dbReference type="ARBA" id="ARBA00022729"/>
    </source>
</evidence>
<comment type="caution">
    <text evidence="6">The sequence shown here is derived from an EMBL/GenBank/DDBJ whole genome shotgun (WGS) entry which is preliminary data.</text>
</comment>
<proteinExistence type="predicted"/>
<gene>
    <name evidence="6" type="primary">Slamf1</name>
    <name evidence="6" type="ORF">FORRUF_R08615</name>
</gene>
<feature type="domain" description="Ig-like" evidence="5">
    <location>
        <begin position="71"/>
        <end position="148"/>
    </location>
</feature>
<dbReference type="AlphaFoldDB" id="A0A7L0NXI8"/>
<dbReference type="EMBL" id="VXAU01006021">
    <property type="protein sequence ID" value="NXK98346.1"/>
    <property type="molecule type" value="Genomic_DNA"/>
</dbReference>
<evidence type="ECO:0000313" key="6">
    <source>
        <dbReference type="EMBL" id="NXK98346.1"/>
    </source>
</evidence>
<protein>
    <submittedName>
        <fullName evidence="6">SLAF1 protein</fullName>
    </submittedName>
</protein>
<evidence type="ECO:0000256" key="4">
    <source>
        <dbReference type="ARBA" id="ARBA00023180"/>
    </source>
</evidence>
<dbReference type="Gene3D" id="2.60.40.10">
    <property type="entry name" value="Immunoglobulins"/>
    <property type="match status" value="2"/>
</dbReference>
<evidence type="ECO:0000256" key="1">
    <source>
        <dbReference type="ARBA" id="ARBA00004370"/>
    </source>
</evidence>
<accession>A0A7L0NXI8</accession>
<dbReference type="PROSITE" id="PS50835">
    <property type="entry name" value="IG_LIKE"/>
    <property type="match status" value="1"/>
</dbReference>
<dbReference type="PANTHER" id="PTHR12080:SF55">
    <property type="entry name" value="LYMPHOCYTE FUNCTION-ASSOCIATED ANTIGEN 3"/>
    <property type="match status" value="1"/>
</dbReference>
<keyword evidence="3" id="KW-0472">Membrane</keyword>
<keyword evidence="7" id="KW-1185">Reference proteome</keyword>
<dbReference type="PANTHER" id="PTHR12080">
    <property type="entry name" value="SIGNALING LYMPHOCYTIC ACTIVATION MOLECULE"/>
    <property type="match status" value="1"/>
</dbReference>
<feature type="non-terminal residue" evidence="6">
    <location>
        <position position="1"/>
    </location>
</feature>
<dbReference type="GO" id="GO:0016020">
    <property type="term" value="C:membrane"/>
    <property type="evidence" value="ECO:0007669"/>
    <property type="project" value="UniProtKB-SubCell"/>
</dbReference>
<keyword evidence="2" id="KW-0732">Signal</keyword>
<evidence type="ECO:0000313" key="7">
    <source>
        <dbReference type="Proteomes" id="UP000520463"/>
    </source>
</evidence>
<dbReference type="InterPro" id="IPR007110">
    <property type="entry name" value="Ig-like_dom"/>
</dbReference>
<comment type="subcellular location">
    <subcellularLocation>
        <location evidence="1">Membrane</location>
    </subcellularLocation>
</comment>